<gene>
    <name evidence="4" type="ORF">DT065_07865</name>
</gene>
<dbReference type="Proteomes" id="UP000252100">
    <property type="component" value="Chromosome"/>
</dbReference>
<protein>
    <recommendedName>
        <fullName evidence="3">Sporulation membrane protein YtrI C-terminal domain-containing protein</fullName>
    </recommendedName>
</protein>
<dbReference type="AlphaFoldDB" id="A0A345BYB7"/>
<dbReference type="InterPro" id="IPR058620">
    <property type="entry name" value="YtrI_C"/>
</dbReference>
<accession>A0A345BYB7</accession>
<dbReference type="OrthoDB" id="2691164at2"/>
<dbReference type="EMBL" id="CP031092">
    <property type="protein sequence ID" value="AXF55948.1"/>
    <property type="molecule type" value="Genomic_DNA"/>
</dbReference>
<feature type="coiled-coil region" evidence="1">
    <location>
        <begin position="38"/>
        <end position="72"/>
    </location>
</feature>
<keyword evidence="5" id="KW-1185">Reference proteome</keyword>
<keyword evidence="2" id="KW-0812">Transmembrane</keyword>
<reference evidence="4 5" key="1">
    <citation type="journal article" date="2018" name="J. Microbiol.">
        <title>Salicibibacter kimchii gen. nov., sp. nov., a moderately halophilic and alkalitolerant bacterium in the family Bacillaceae, isolated from kimchi.</title>
        <authorList>
            <person name="Jang J.Y."/>
            <person name="Oh Y.J."/>
            <person name="Lim S.K."/>
            <person name="Park H.K."/>
            <person name="Lee C."/>
            <person name="Kim J.Y."/>
            <person name="Lee M.A."/>
            <person name="Choi H.J."/>
        </authorList>
    </citation>
    <scope>NUCLEOTIDE SEQUENCE [LARGE SCALE GENOMIC DNA]</scope>
    <source>
        <strain evidence="4 5">NKC1-1</strain>
    </source>
</reference>
<organism evidence="4 5">
    <name type="scientific">Salicibibacter kimchii</name>
    <dbReference type="NCBI Taxonomy" id="2099786"/>
    <lineage>
        <taxon>Bacteria</taxon>
        <taxon>Bacillati</taxon>
        <taxon>Bacillota</taxon>
        <taxon>Bacilli</taxon>
        <taxon>Bacillales</taxon>
        <taxon>Bacillaceae</taxon>
        <taxon>Salicibibacter</taxon>
    </lineage>
</organism>
<evidence type="ECO:0000313" key="4">
    <source>
        <dbReference type="EMBL" id="AXF55948.1"/>
    </source>
</evidence>
<feature type="domain" description="Sporulation membrane protein YtrI C-terminal" evidence="3">
    <location>
        <begin position="78"/>
        <end position="161"/>
    </location>
</feature>
<keyword evidence="2" id="KW-1133">Transmembrane helix</keyword>
<feature type="transmembrane region" description="Helical" evidence="2">
    <location>
        <begin position="12"/>
        <end position="32"/>
    </location>
</feature>
<evidence type="ECO:0000256" key="1">
    <source>
        <dbReference type="SAM" id="Coils"/>
    </source>
</evidence>
<dbReference type="RefSeq" id="WP_114372291.1">
    <property type="nucleotide sequence ID" value="NZ_CP031092.1"/>
</dbReference>
<keyword evidence="1" id="KW-0175">Coiled coil</keyword>
<dbReference type="KEGG" id="rue:DT065_07865"/>
<keyword evidence="2" id="KW-0472">Membrane</keyword>
<dbReference type="NCBIfam" id="NF041479">
    <property type="entry name" value="spor_membprot_YtrI"/>
    <property type="match status" value="1"/>
</dbReference>
<evidence type="ECO:0000256" key="2">
    <source>
        <dbReference type="SAM" id="Phobius"/>
    </source>
</evidence>
<dbReference type="InterPro" id="IPR048198">
    <property type="entry name" value="YtrI"/>
</dbReference>
<dbReference type="Pfam" id="PF26347">
    <property type="entry name" value="YtrI_sporulation"/>
    <property type="match status" value="1"/>
</dbReference>
<evidence type="ECO:0000259" key="3">
    <source>
        <dbReference type="Pfam" id="PF26347"/>
    </source>
</evidence>
<evidence type="ECO:0000313" key="5">
    <source>
        <dbReference type="Proteomes" id="UP000252100"/>
    </source>
</evidence>
<name>A0A345BYB7_9BACI</name>
<sequence length="167" mass="19855">MRIPPYYKRPGWQRFLAGVIIGTLIGWCIFLYQFGKVHEEMVVELGKNELQIEQLQRNLESLREREQEETNGDDFIIEEISIVFENEDESRLSELALYDIEQQAKEELEHLLDQELESVAENRELLVRTIENKRYPSNDYEYNLIVHQVTLYRTLELHVEVVPVSDD</sequence>
<proteinExistence type="predicted"/>